<dbReference type="KEGG" id="tli:Tlie_1522"/>
<dbReference type="HOGENOM" id="CLU_603992_0_0_0"/>
<dbReference type="SUPFAM" id="SSF55073">
    <property type="entry name" value="Nucleotide cyclase"/>
    <property type="match status" value="1"/>
</dbReference>
<evidence type="ECO:0000313" key="3">
    <source>
        <dbReference type="Proteomes" id="UP000005868"/>
    </source>
</evidence>
<keyword evidence="3" id="KW-1185">Reference proteome</keyword>
<dbReference type="EMBL" id="CP003096">
    <property type="protein sequence ID" value="AER67244.1"/>
    <property type="molecule type" value="Genomic_DNA"/>
</dbReference>
<feature type="domain" description="GGDEF" evidence="1">
    <location>
        <begin position="335"/>
        <end position="453"/>
    </location>
</feature>
<protein>
    <submittedName>
        <fullName evidence="2">Diguanylate cyclase</fullName>
    </submittedName>
</protein>
<dbReference type="InterPro" id="IPR000160">
    <property type="entry name" value="GGDEF_dom"/>
</dbReference>
<dbReference type="eggNOG" id="COG3706">
    <property type="taxonomic scope" value="Bacteria"/>
</dbReference>
<reference evidence="2 3" key="2">
    <citation type="journal article" date="2012" name="Stand. Genomic Sci.">
        <title>Genome sequence of the moderately thermophilic, amino-acid-degrading and sulfur-reducing bacterium Thermovirga lienii type strain (Cas60314(T)).</title>
        <authorList>
            <person name="Goker M."/>
            <person name="Saunders E."/>
            <person name="Lapidus A."/>
            <person name="Nolan M."/>
            <person name="Lucas S."/>
            <person name="Hammon N."/>
            <person name="Deshpande S."/>
            <person name="Cheng J.F."/>
            <person name="Han C."/>
            <person name="Tapia R."/>
            <person name="Goodwin L.A."/>
            <person name="Pitluck S."/>
            <person name="Liolios K."/>
            <person name="Mavromatis K."/>
            <person name="Pagani I."/>
            <person name="Ivanova N."/>
            <person name="Mikhailova N."/>
            <person name="Pati A."/>
            <person name="Chen A."/>
            <person name="Palaniappan K."/>
            <person name="Land M."/>
            <person name="Chang Y.J."/>
            <person name="Jeffries C.D."/>
            <person name="Brambilla E.M."/>
            <person name="Rohde M."/>
            <person name="Spring S."/>
            <person name="Detter J.C."/>
            <person name="Woyke T."/>
            <person name="Bristow J."/>
            <person name="Eisen J.A."/>
            <person name="Markowitz V."/>
            <person name="Hugenholtz P."/>
            <person name="Kyrpides N.C."/>
            <person name="Klenk H.P."/>
        </authorList>
    </citation>
    <scope>NUCLEOTIDE SEQUENCE [LARGE SCALE GENOMIC DNA]</scope>
    <source>
        <strain evidence="3">ATCC BAA-1197 / DSM 17291 / Cas60314</strain>
    </source>
</reference>
<name>G7V7C8_THELD</name>
<dbReference type="Proteomes" id="UP000005868">
    <property type="component" value="Chromosome"/>
</dbReference>
<reference evidence="3" key="1">
    <citation type="submission" date="2011-10" db="EMBL/GenBank/DDBJ databases">
        <title>The complete genome of chromosome of Thermovirga lienii DSM 17291.</title>
        <authorList>
            <consortium name="US DOE Joint Genome Institute (JGI-PGF)"/>
            <person name="Lucas S."/>
            <person name="Copeland A."/>
            <person name="Lapidus A."/>
            <person name="Glavina del Rio T."/>
            <person name="Dalin E."/>
            <person name="Tice H."/>
            <person name="Bruce D."/>
            <person name="Goodwin L."/>
            <person name="Pitluck S."/>
            <person name="Peters L."/>
            <person name="Mikhailova N."/>
            <person name="Saunders E."/>
            <person name="Kyrpides N."/>
            <person name="Mavromatis K."/>
            <person name="Ivanova N."/>
            <person name="Last F.I."/>
            <person name="Brettin T."/>
            <person name="Detter J.C."/>
            <person name="Han C."/>
            <person name="Larimer F."/>
            <person name="Land M."/>
            <person name="Hauser L."/>
            <person name="Markowitz V."/>
            <person name="Cheng J.-F."/>
            <person name="Hugenholtz P."/>
            <person name="Woyke T."/>
            <person name="Wu D."/>
            <person name="Spring S."/>
            <person name="Schroeder M."/>
            <person name="Brambilla E.-M."/>
            <person name="Klenk H.-P."/>
            <person name="Eisen J.A."/>
        </authorList>
    </citation>
    <scope>NUCLEOTIDE SEQUENCE [LARGE SCALE GENOMIC DNA]</scope>
    <source>
        <strain evidence="3">ATCC BAA-1197 / DSM 17291 / Cas60314</strain>
    </source>
</reference>
<gene>
    <name evidence="2" type="ordered locus">Tlie_1522</name>
</gene>
<dbReference type="AlphaFoldDB" id="G7V7C8"/>
<sequence>METLVGWLKQQEASISFEEVVEKASSLVFGGTIDEEKGMIIEVANQAFEAFCGNQPSFPCEIKEVFGNKGPLDYEVLVQKAQGKGWSEVAFELVPGSLLLRGNVFSFGNGRIMAFLDDVTDKEICKRLIAFKDKYFELVKLYGATELLQGLISAMLEVAQAEWGGIFVWDAKDQRWVLQFDAVLPPLLGRKDLKNYLDFALQLGNSGEERTSWSFGGLNIIEGAEWKVPWIEVAGSWKDVMERHGVHSLKAGTLITGASPAVFVVLSGENGKLGNINSHVIDSFWAVTAAILEKNRVMEGMSQLYHRDPVTGFYSSARLKELVKLEVERSMRYGYPLSFVAMNIDDIVSLSETETIDESLFESIIKELGKCVRGSLRSVDIVGRLGNVLLLILPHTPREGAELVANRLKQKLEGLRIGKYSLKPVKINVATFGGDILESKGIKEFLLDFGINL</sequence>
<organism evidence="2 3">
    <name type="scientific">Thermovirga lienii (strain ATCC BAA-1197 / DSM 17291 / Cas60314)</name>
    <dbReference type="NCBI Taxonomy" id="580340"/>
    <lineage>
        <taxon>Bacteria</taxon>
        <taxon>Thermotogati</taxon>
        <taxon>Synergistota</taxon>
        <taxon>Synergistia</taxon>
        <taxon>Synergistales</taxon>
        <taxon>Thermovirgaceae</taxon>
        <taxon>Thermovirga</taxon>
    </lineage>
</organism>
<proteinExistence type="predicted"/>
<dbReference type="Gene3D" id="3.30.70.270">
    <property type="match status" value="1"/>
</dbReference>
<dbReference type="STRING" id="580340.Tlie_1522"/>
<dbReference type="InterPro" id="IPR029787">
    <property type="entry name" value="Nucleotide_cyclase"/>
</dbReference>
<dbReference type="OrthoDB" id="37094at2"/>
<evidence type="ECO:0000259" key="1">
    <source>
        <dbReference type="PROSITE" id="PS50887"/>
    </source>
</evidence>
<accession>G7V7C8</accession>
<dbReference type="PROSITE" id="PS50887">
    <property type="entry name" value="GGDEF"/>
    <property type="match status" value="1"/>
</dbReference>
<dbReference type="Pfam" id="PF00990">
    <property type="entry name" value="GGDEF"/>
    <property type="match status" value="1"/>
</dbReference>
<evidence type="ECO:0000313" key="2">
    <source>
        <dbReference type="EMBL" id="AER67244.1"/>
    </source>
</evidence>
<dbReference type="InterPro" id="IPR043128">
    <property type="entry name" value="Rev_trsase/Diguanyl_cyclase"/>
</dbReference>